<dbReference type="PANTHER" id="PTHR13681:SF24">
    <property type="entry name" value="TUDOR DOMAIN-CONTAINING PROTEIN 3"/>
    <property type="match status" value="1"/>
</dbReference>
<protein>
    <submittedName>
        <fullName evidence="5">Tudor domain-containing protein 3</fullName>
    </submittedName>
</protein>
<dbReference type="Pfam" id="PF08585">
    <property type="entry name" value="RMI1_N_C"/>
    <property type="match status" value="1"/>
</dbReference>
<proteinExistence type="predicted"/>
<feature type="region of interest" description="Disordered" evidence="3">
    <location>
        <begin position="552"/>
        <end position="608"/>
    </location>
</feature>
<dbReference type="Proteomes" id="UP001381693">
    <property type="component" value="Unassembled WGS sequence"/>
</dbReference>
<keyword evidence="2" id="KW-0539">Nucleus</keyword>
<evidence type="ECO:0000256" key="2">
    <source>
        <dbReference type="ARBA" id="ARBA00023242"/>
    </source>
</evidence>
<dbReference type="AlphaFoldDB" id="A0AAN8XCI3"/>
<name>A0AAN8XCI3_HALRR</name>
<evidence type="ECO:0000256" key="3">
    <source>
        <dbReference type="SAM" id="MobiDB-lite"/>
    </source>
</evidence>
<feature type="compositionally biased region" description="Polar residues" evidence="3">
    <location>
        <begin position="285"/>
        <end position="298"/>
    </location>
</feature>
<reference evidence="5 6" key="1">
    <citation type="submission" date="2023-11" db="EMBL/GenBank/DDBJ databases">
        <title>Halocaridina rubra genome assembly.</title>
        <authorList>
            <person name="Smith C."/>
        </authorList>
    </citation>
    <scope>NUCLEOTIDE SEQUENCE [LARGE SCALE GENOMIC DNA]</scope>
    <source>
        <strain evidence="5">EP-1</strain>
        <tissue evidence="5">Whole</tissue>
    </source>
</reference>
<dbReference type="InterPro" id="IPR042470">
    <property type="entry name" value="RMI1_N_C_sf"/>
</dbReference>
<accession>A0AAN8XCI3</accession>
<feature type="compositionally biased region" description="Low complexity" evidence="3">
    <location>
        <begin position="568"/>
        <end position="594"/>
    </location>
</feature>
<evidence type="ECO:0000313" key="5">
    <source>
        <dbReference type="EMBL" id="KAK7081646.1"/>
    </source>
</evidence>
<dbReference type="InterPro" id="IPR013894">
    <property type="entry name" value="RMI1_OB"/>
</dbReference>
<evidence type="ECO:0000256" key="1">
    <source>
        <dbReference type="ARBA" id="ARBA00004123"/>
    </source>
</evidence>
<evidence type="ECO:0000313" key="6">
    <source>
        <dbReference type="Proteomes" id="UP001381693"/>
    </source>
</evidence>
<feature type="compositionally biased region" description="Basic residues" evidence="3">
    <location>
        <begin position="694"/>
        <end position="706"/>
    </location>
</feature>
<dbReference type="EMBL" id="JAXCGZ010004585">
    <property type="protein sequence ID" value="KAK7081646.1"/>
    <property type="molecule type" value="Genomic_DNA"/>
</dbReference>
<dbReference type="Gene3D" id="2.40.50.770">
    <property type="entry name" value="RecQ-mediated genome instability protein Rmi1, C-terminal domain"/>
    <property type="match status" value="1"/>
</dbReference>
<feature type="region of interest" description="Disordered" evidence="3">
    <location>
        <begin position="687"/>
        <end position="706"/>
    </location>
</feature>
<feature type="domain" description="RecQ mediated genome instability protein 1 OB-fold" evidence="4">
    <location>
        <begin position="87"/>
        <end position="162"/>
    </location>
</feature>
<feature type="compositionally biased region" description="Basic and acidic residues" evidence="3">
    <location>
        <begin position="433"/>
        <end position="447"/>
    </location>
</feature>
<sequence length="706" mass="77171">MVSAKEVLSRMKVDGWNLSEECIEELLEGNNLTLSQAQQEILNTDIKEVGAPCLPDLQKGKGNAIPIPLVLQVSKVRNVSAPKAFEESGTAPRLLKVSMTDGSTTVHGLEVQNIKLISLKTAPGTKVQLSGKIVINSGFLLLNPHNITVIGGTVEELYEKWKLSSSVSKYNRIVRSTDGSGPPPWVPFGKRIEKNNVEDIRHFKALKDTNSKDKSEDEFESQRKQAVRELAKEGQGKIFGGGKQMLDSNVQKVINAGFTQDVAEWALRHNKNDPSKAIKELRAASGNQSASNESSYNSRNEDEMYGGQRGRGGRGRGKGRGRGRGIAGPDGSDDDYEPPPNMPRPSGPASLFDFFDSKIIEKKENVKFVEAVPDVRGPTYQRGRGRGARGRREDKNTSPSSAVNGTTSPPNLTAEHWPAPGEEKAPLSNRTYLESKEMMDEKEHQESFSRPPPRMTPSSGRVYQPPAYRNGYNDQQGYCRDDVDSRGGRQNYGSSQRDYNYSDGGGRGADRGGRRGARGGGGYGGGNSYNYCGSYKGEADVNNYQYSDSRGAQGGGYGGNRREGGGYNSNSYRGDYINSSNSSYRSGDGSGYRNDSGSGYRGNTGRNEYNQYENRYNYYSNNRGRGGRAQMDGVGNRAMQGRSAREAELINDFKNSMTVSGHYQNLAESMGVSGSRYNEGSDYKFSGTLEFHRGGGRRGGGRGGYK</sequence>
<feature type="compositionally biased region" description="Polar residues" evidence="3">
    <location>
        <begin position="397"/>
        <end position="411"/>
    </location>
</feature>
<organism evidence="5 6">
    <name type="scientific">Halocaridina rubra</name>
    <name type="common">Hawaiian red shrimp</name>
    <dbReference type="NCBI Taxonomy" id="373956"/>
    <lineage>
        <taxon>Eukaryota</taxon>
        <taxon>Metazoa</taxon>
        <taxon>Ecdysozoa</taxon>
        <taxon>Arthropoda</taxon>
        <taxon>Crustacea</taxon>
        <taxon>Multicrustacea</taxon>
        <taxon>Malacostraca</taxon>
        <taxon>Eumalacostraca</taxon>
        <taxon>Eucarida</taxon>
        <taxon>Decapoda</taxon>
        <taxon>Pleocyemata</taxon>
        <taxon>Caridea</taxon>
        <taxon>Atyoidea</taxon>
        <taxon>Atyidae</taxon>
        <taxon>Halocaridina</taxon>
    </lineage>
</organism>
<dbReference type="GO" id="GO:0005634">
    <property type="term" value="C:nucleus"/>
    <property type="evidence" value="ECO:0007669"/>
    <property type="project" value="UniProtKB-SubCell"/>
</dbReference>
<comment type="caution">
    <text evidence="5">The sequence shown here is derived from an EMBL/GenBank/DDBJ whole genome shotgun (WGS) entry which is preliminary data.</text>
</comment>
<evidence type="ECO:0000259" key="4">
    <source>
        <dbReference type="Pfam" id="PF08585"/>
    </source>
</evidence>
<comment type="subcellular location">
    <subcellularLocation>
        <location evidence="1">Nucleus</location>
    </subcellularLocation>
</comment>
<keyword evidence="6" id="KW-1185">Reference proteome</keyword>
<feature type="region of interest" description="Disordered" evidence="3">
    <location>
        <begin position="282"/>
        <end position="351"/>
    </location>
</feature>
<dbReference type="CDD" id="cd14270">
    <property type="entry name" value="UBA"/>
    <property type="match status" value="1"/>
</dbReference>
<dbReference type="PANTHER" id="PTHR13681">
    <property type="entry name" value="SURVIVAL OF MOTOR NEURON-RELATED-SPLICING FACTOR 30-RELATED"/>
    <property type="match status" value="1"/>
</dbReference>
<feature type="region of interest" description="Disordered" evidence="3">
    <location>
        <begin position="363"/>
        <end position="525"/>
    </location>
</feature>
<dbReference type="SMART" id="SM01161">
    <property type="entry name" value="DUF1767"/>
    <property type="match status" value="1"/>
</dbReference>
<gene>
    <name evidence="5" type="primary">TDRD3</name>
    <name evidence="5" type="ORF">SK128_013465</name>
</gene>
<feature type="compositionally biased region" description="Basic residues" evidence="3">
    <location>
        <begin position="311"/>
        <end position="323"/>
    </location>
</feature>